<dbReference type="SUPFAM" id="SSF47473">
    <property type="entry name" value="EF-hand"/>
    <property type="match status" value="2"/>
</dbReference>
<feature type="region of interest" description="Disordered" evidence="7">
    <location>
        <begin position="1"/>
        <end position="33"/>
    </location>
</feature>
<dbReference type="GO" id="GO:0004722">
    <property type="term" value="F:protein serine/threonine phosphatase activity"/>
    <property type="evidence" value="ECO:0007669"/>
    <property type="project" value="UniProtKB-EC"/>
</dbReference>
<evidence type="ECO:0000256" key="2">
    <source>
        <dbReference type="ARBA" id="ARBA00008294"/>
    </source>
</evidence>
<evidence type="ECO:0000256" key="7">
    <source>
        <dbReference type="SAM" id="MobiDB-lite"/>
    </source>
</evidence>
<protein>
    <recommendedName>
        <fullName evidence="6">Serine/threonine-protein phosphatase</fullName>
        <ecNumber evidence="6">3.1.3.16</ecNumber>
    </recommendedName>
</protein>
<dbReference type="Pfam" id="PF13499">
    <property type="entry name" value="EF-hand_7"/>
    <property type="match status" value="2"/>
</dbReference>
<dbReference type="InterPro" id="IPR051134">
    <property type="entry name" value="PPP_phosphatase"/>
</dbReference>
<dbReference type="GO" id="GO:0005509">
    <property type="term" value="F:calcium ion binding"/>
    <property type="evidence" value="ECO:0007669"/>
    <property type="project" value="InterPro"/>
</dbReference>
<dbReference type="CDD" id="cd00051">
    <property type="entry name" value="EFh"/>
    <property type="match status" value="1"/>
</dbReference>
<feature type="domain" description="EF-hand" evidence="8">
    <location>
        <begin position="488"/>
        <end position="523"/>
    </location>
</feature>
<evidence type="ECO:0000256" key="1">
    <source>
        <dbReference type="ARBA" id="ARBA00001936"/>
    </source>
</evidence>
<evidence type="ECO:0000256" key="3">
    <source>
        <dbReference type="ARBA" id="ARBA00022723"/>
    </source>
</evidence>
<feature type="domain" description="EF-hand" evidence="8">
    <location>
        <begin position="674"/>
        <end position="709"/>
    </location>
</feature>
<feature type="compositionally biased region" description="Polar residues" evidence="7">
    <location>
        <begin position="903"/>
        <end position="916"/>
    </location>
</feature>
<dbReference type="InterPro" id="IPR018247">
    <property type="entry name" value="EF_Hand_1_Ca_BS"/>
</dbReference>
<evidence type="ECO:0000256" key="4">
    <source>
        <dbReference type="ARBA" id="ARBA00022837"/>
    </source>
</evidence>
<feature type="region of interest" description="Disordered" evidence="7">
    <location>
        <begin position="747"/>
        <end position="811"/>
    </location>
</feature>
<keyword evidence="5" id="KW-0464">Manganese</keyword>
<dbReference type="PANTHER" id="PTHR45668:SF3">
    <property type="entry name" value="SERINE_THREONINE-PROTEIN PHOSPHATASE RDGC"/>
    <property type="match status" value="1"/>
</dbReference>
<dbReference type="AlphaFoldDB" id="A0A7S4FG31"/>
<dbReference type="InterPro" id="IPR011992">
    <property type="entry name" value="EF-hand-dom_pair"/>
</dbReference>
<dbReference type="PRINTS" id="PR00114">
    <property type="entry name" value="STPHPHTASE"/>
</dbReference>
<comment type="similarity">
    <text evidence="2 6">Belongs to the PPP phosphatase family.</text>
</comment>
<dbReference type="PANTHER" id="PTHR45668">
    <property type="entry name" value="SERINE/THREONINE-PROTEIN PHOSPHATASE 5-RELATED"/>
    <property type="match status" value="1"/>
</dbReference>
<dbReference type="SMART" id="SM00156">
    <property type="entry name" value="PP2Ac"/>
    <property type="match status" value="1"/>
</dbReference>
<proteinExistence type="inferred from homology"/>
<comment type="cofactor">
    <cofactor evidence="1">
        <name>Mn(2+)</name>
        <dbReference type="ChEBI" id="CHEBI:29035"/>
    </cofactor>
</comment>
<dbReference type="Pfam" id="PF00149">
    <property type="entry name" value="Metallophos"/>
    <property type="match status" value="1"/>
</dbReference>
<dbReference type="SUPFAM" id="SSF56300">
    <property type="entry name" value="Metallo-dependent phosphatases"/>
    <property type="match status" value="1"/>
</dbReference>
<dbReference type="Gene3D" id="3.60.21.10">
    <property type="match status" value="1"/>
</dbReference>
<gene>
    <name evidence="9" type="ORF">EGYM00163_LOCUS4865</name>
</gene>
<dbReference type="EMBL" id="HBJA01015326">
    <property type="protein sequence ID" value="CAE0793748.1"/>
    <property type="molecule type" value="Transcribed_RNA"/>
</dbReference>
<reference evidence="9" key="1">
    <citation type="submission" date="2021-01" db="EMBL/GenBank/DDBJ databases">
        <authorList>
            <person name="Corre E."/>
            <person name="Pelletier E."/>
            <person name="Niang G."/>
            <person name="Scheremetjew M."/>
            <person name="Finn R."/>
            <person name="Kale V."/>
            <person name="Holt S."/>
            <person name="Cochrane G."/>
            <person name="Meng A."/>
            <person name="Brown T."/>
            <person name="Cohen L."/>
        </authorList>
    </citation>
    <scope>NUCLEOTIDE SEQUENCE</scope>
    <source>
        <strain evidence="9">CCMP1594</strain>
    </source>
</reference>
<feature type="domain" description="EF-hand" evidence="8">
    <location>
        <begin position="714"/>
        <end position="749"/>
    </location>
</feature>
<comment type="catalytic activity">
    <reaction evidence="6">
        <text>O-phospho-L-threonyl-[protein] + H2O = L-threonyl-[protein] + phosphate</text>
        <dbReference type="Rhea" id="RHEA:47004"/>
        <dbReference type="Rhea" id="RHEA-COMP:11060"/>
        <dbReference type="Rhea" id="RHEA-COMP:11605"/>
        <dbReference type="ChEBI" id="CHEBI:15377"/>
        <dbReference type="ChEBI" id="CHEBI:30013"/>
        <dbReference type="ChEBI" id="CHEBI:43474"/>
        <dbReference type="ChEBI" id="CHEBI:61977"/>
        <dbReference type="EC" id="3.1.3.16"/>
    </reaction>
</comment>
<evidence type="ECO:0000256" key="6">
    <source>
        <dbReference type="RuleBase" id="RU004273"/>
    </source>
</evidence>
<feature type="compositionally biased region" description="Basic and acidic residues" evidence="7">
    <location>
        <begin position="1"/>
        <end position="15"/>
    </location>
</feature>
<dbReference type="InterPro" id="IPR004843">
    <property type="entry name" value="Calcineurin-like_PHP"/>
</dbReference>
<dbReference type="PROSITE" id="PS00125">
    <property type="entry name" value="SER_THR_PHOSPHATASE"/>
    <property type="match status" value="1"/>
</dbReference>
<keyword evidence="4" id="KW-0106">Calcium</keyword>
<evidence type="ECO:0000256" key="5">
    <source>
        <dbReference type="ARBA" id="ARBA00023211"/>
    </source>
</evidence>
<dbReference type="InterPro" id="IPR006186">
    <property type="entry name" value="Ser/Thr-sp_prot-phosphatase"/>
</dbReference>
<feature type="compositionally biased region" description="Low complexity" evidence="7">
    <location>
        <begin position="779"/>
        <end position="803"/>
    </location>
</feature>
<accession>A0A7S4FG31</accession>
<dbReference type="SMART" id="SM00054">
    <property type="entry name" value="EFh"/>
    <property type="match status" value="5"/>
</dbReference>
<dbReference type="InterPro" id="IPR029052">
    <property type="entry name" value="Metallo-depent_PP-like"/>
</dbReference>
<evidence type="ECO:0000259" key="8">
    <source>
        <dbReference type="PROSITE" id="PS50222"/>
    </source>
</evidence>
<dbReference type="InterPro" id="IPR002048">
    <property type="entry name" value="EF_hand_dom"/>
</dbReference>
<dbReference type="Pfam" id="PF13405">
    <property type="entry name" value="EF-hand_6"/>
    <property type="match status" value="1"/>
</dbReference>
<feature type="domain" description="EF-hand" evidence="8">
    <location>
        <begin position="578"/>
        <end position="613"/>
    </location>
</feature>
<dbReference type="EC" id="3.1.3.16" evidence="6"/>
<dbReference type="Gene3D" id="1.10.238.10">
    <property type="entry name" value="EF-hand"/>
    <property type="match status" value="2"/>
</dbReference>
<keyword evidence="3" id="KW-0479">Metal-binding</keyword>
<feature type="region of interest" description="Disordered" evidence="7">
    <location>
        <begin position="847"/>
        <end position="916"/>
    </location>
</feature>
<name>A0A7S4FG31_9EUGL</name>
<sequence>MNPSKGKEQGAKKLSWEQQTLHSKPDANYKGPELHFPLDSAQVDNMGLHFAKHPDVHLHPSYQCRILMEAKEILEKLPRVQRLKSKTGGKPLIVVGDMHGQLKDLLTIFTENGFPGPAGPQYLFNGDFVDRGTMGAEVATILLAYKMVYPDLVHLNRGNHETIMMNMNYGFIDEVTTKFGSTHMFTLFTQVWNVLPIAAVIDDKAFVVHGGLFRVNGITLSHVNSIPRRECDLGATSPDMQLLVDVLWNDPQAEKGRSKGLRGGGTINFGPDVTEEFLKRTKLELVIRSHQVPSTNRGYEVLHNSKLITVFSASNYCGSQGNHGGLVVFHKPGEHTFKEFWAPALPEVVKLLEVKLGAGRPLPRTPSKVFKISTEVSESDVALSATQAIEDQLAELITRKSEALAWFYRGCHQDAKKCISVSDWVSGLSSALQLDIDFLNYRESLVDLTPDGKIDWRHFLSCYQVEVQGEHGKWADAVKNSIHASLMKQDLRVSEYFQLFDRNGDGTVDIDEVREALPKIGLSIANSQLMDLMESMVEKNGKLDVLSFLESLQPAYKGPPLGDDVQEIMRAIEVTLTKGAKNMLEVFRKLDRDKNGMLEEHEITRFLGWLSAQKPEYNKFNNPALAHKLFEAFDMNKSGSISLMEFLDCFKPSTPGLTSQVDRLMQQITRSIYNNQGSLRYLFYQLDTSGDGMLSREEFREGLRAIAGLESSTLTDSDIEMVAQHVDADSDGHISWTEFLKAFGISKDEEGPRSPKNRARAQSPRLEGLHPFPHSSGTAPQPKAAASPAPKPKSAAIAKRPAPGLTPRVTRPSVAAGVAPKLGASAAAPQPSQWHGQPAPVHYTSSMRASASGHVPGQPHVSGHPAALPSSYGQHPSMPPGGYHSYHQTTSTLHHPPGHGVPTSYTSSQRQFPPRY</sequence>
<organism evidence="9">
    <name type="scientific">Eutreptiella gymnastica</name>
    <dbReference type="NCBI Taxonomy" id="73025"/>
    <lineage>
        <taxon>Eukaryota</taxon>
        <taxon>Discoba</taxon>
        <taxon>Euglenozoa</taxon>
        <taxon>Euglenida</taxon>
        <taxon>Spirocuta</taxon>
        <taxon>Euglenophyceae</taxon>
        <taxon>Eutreptiales</taxon>
        <taxon>Eutreptiaceae</taxon>
        <taxon>Eutreptiella</taxon>
    </lineage>
</organism>
<feature type="domain" description="EF-hand" evidence="8">
    <location>
        <begin position="621"/>
        <end position="656"/>
    </location>
</feature>
<keyword evidence="6" id="KW-0378">Hydrolase</keyword>
<dbReference type="PROSITE" id="PS50222">
    <property type="entry name" value="EF_HAND_2"/>
    <property type="match status" value="5"/>
</dbReference>
<evidence type="ECO:0000313" key="9">
    <source>
        <dbReference type="EMBL" id="CAE0793748.1"/>
    </source>
</evidence>
<dbReference type="PROSITE" id="PS00018">
    <property type="entry name" value="EF_HAND_1"/>
    <property type="match status" value="5"/>
</dbReference>